<accession>A0A5E4CCS4</accession>
<organism evidence="3 4">
    <name type="scientific">Marmota monax</name>
    <name type="common">Woodchuck</name>
    <dbReference type="NCBI Taxonomy" id="9995"/>
    <lineage>
        <taxon>Eukaryota</taxon>
        <taxon>Metazoa</taxon>
        <taxon>Chordata</taxon>
        <taxon>Craniata</taxon>
        <taxon>Vertebrata</taxon>
        <taxon>Euteleostomi</taxon>
        <taxon>Mammalia</taxon>
        <taxon>Eutheria</taxon>
        <taxon>Euarchontoglires</taxon>
        <taxon>Glires</taxon>
        <taxon>Rodentia</taxon>
        <taxon>Sciuromorpha</taxon>
        <taxon>Sciuridae</taxon>
        <taxon>Xerinae</taxon>
        <taxon>Marmotini</taxon>
        <taxon>Marmota</taxon>
    </lineage>
</organism>
<evidence type="ECO:0000256" key="1">
    <source>
        <dbReference type="SAM" id="MobiDB-lite"/>
    </source>
</evidence>
<dbReference type="EMBL" id="WJEC01003843">
    <property type="protein sequence ID" value="KAF7474542.1"/>
    <property type="molecule type" value="Genomic_DNA"/>
</dbReference>
<dbReference type="EMBL" id="CABDUW010001209">
    <property type="protein sequence ID" value="VTJ79638.1"/>
    <property type="molecule type" value="Genomic_DNA"/>
</dbReference>
<feature type="region of interest" description="Disordered" evidence="1">
    <location>
        <begin position="1"/>
        <end position="51"/>
    </location>
</feature>
<reference evidence="3 4" key="1">
    <citation type="submission" date="2019-04" db="EMBL/GenBank/DDBJ databases">
        <authorList>
            <person name="Alioto T."/>
            <person name="Alioto T."/>
        </authorList>
    </citation>
    <scope>NUCLEOTIDE SEQUENCE [LARGE SCALE GENOMIC DNA]</scope>
</reference>
<keyword evidence="4" id="KW-1185">Reference proteome</keyword>
<name>A0A5E4CCS4_MARMO</name>
<sequence length="92" mass="9741">MGASSCRASVIARPRSSLPEGRHQPFPEVPSLGPCLLAKGSQPSSPPPRVEGLVSRSAELKMLFQSEDFLGIMRSSIGSHFQQTCFPTAGAS</sequence>
<evidence type="ECO:0000313" key="2">
    <source>
        <dbReference type="EMBL" id="KAF7474542.1"/>
    </source>
</evidence>
<protein>
    <submittedName>
        <fullName evidence="3">Uncharacterized protein</fullName>
    </submittedName>
</protein>
<dbReference type="AlphaFoldDB" id="A0A5E4CCS4"/>
<dbReference type="Proteomes" id="UP000662637">
    <property type="component" value="Unassembled WGS sequence"/>
</dbReference>
<gene>
    <name evidence="2" type="ORF">GHT09_014703</name>
    <name evidence="3" type="ORF">MONAX_5E024549</name>
</gene>
<dbReference type="Proteomes" id="UP000335636">
    <property type="component" value="Unassembled WGS sequence"/>
</dbReference>
<reference evidence="2" key="2">
    <citation type="submission" date="2020-08" db="EMBL/GenBank/DDBJ databases">
        <authorList>
            <person name="Shumante A."/>
            <person name="Zimin A.V."/>
            <person name="Puiu D."/>
            <person name="Salzberg S.L."/>
        </authorList>
    </citation>
    <scope>NUCLEOTIDE SEQUENCE</scope>
    <source>
        <strain evidence="2">WC2-LM</strain>
        <tissue evidence="2">Liver</tissue>
    </source>
</reference>
<evidence type="ECO:0000313" key="4">
    <source>
        <dbReference type="Proteomes" id="UP000335636"/>
    </source>
</evidence>
<proteinExistence type="predicted"/>
<evidence type="ECO:0000313" key="3">
    <source>
        <dbReference type="EMBL" id="VTJ79638.1"/>
    </source>
</evidence>